<evidence type="ECO:0000313" key="2">
    <source>
        <dbReference type="Proteomes" id="UP001320706"/>
    </source>
</evidence>
<proteinExistence type="predicted"/>
<sequence>MLIGEYLAGSWGGMHDDEMLLNLPKAYNRNDKDVVSRTEPYKRLMPPRVIAHDIYRMYPCAYPILFVSIFSLLIPTYHAHIDHPHPTYDFQQSQLLSDHTSWEYDASSDPIPFSTRAHWMRIATTDAVLLDSPCPFMPFGTVIVNHTLSLLDRSHLGEPVCMGVNHNNRTANPLLHGETAAIANCSKIMTTAKEDGGYGMTVAEVAYAWAELSIYTNGEPCPMCASAINWSGFREMIYGTSIAKLVDMGWPQIHIGSREVFARAKYLPNPAVWRGAVLPNETDPWFEWQFQSSEKCPSGCERDGEEGRCMPVE</sequence>
<accession>A0ACC3S8J3</accession>
<dbReference type="Proteomes" id="UP001320706">
    <property type="component" value="Unassembled WGS sequence"/>
</dbReference>
<comment type="caution">
    <text evidence="1">The sequence shown here is derived from an EMBL/GenBank/DDBJ whole genome shotgun (WGS) entry which is preliminary data.</text>
</comment>
<keyword evidence="2" id="KW-1185">Reference proteome</keyword>
<reference evidence="1" key="1">
    <citation type="submission" date="2024-02" db="EMBL/GenBank/DDBJ databases">
        <title>Metagenome Assembled Genome of Zalaria obscura JY119.</title>
        <authorList>
            <person name="Vighnesh L."/>
            <person name="Jagadeeshwari U."/>
            <person name="Venkata Ramana C."/>
            <person name="Sasikala C."/>
        </authorList>
    </citation>
    <scope>NUCLEOTIDE SEQUENCE</scope>
    <source>
        <strain evidence="1">JY119</strain>
    </source>
</reference>
<name>A0ACC3S8J3_9PEZI</name>
<dbReference type="EMBL" id="JAMKPW020000038">
    <property type="protein sequence ID" value="KAK8200699.1"/>
    <property type="molecule type" value="Genomic_DNA"/>
</dbReference>
<gene>
    <name evidence="1" type="ORF">M8818_006014</name>
</gene>
<evidence type="ECO:0000313" key="1">
    <source>
        <dbReference type="EMBL" id="KAK8200699.1"/>
    </source>
</evidence>
<protein>
    <submittedName>
        <fullName evidence="1">Uncharacterized protein</fullName>
    </submittedName>
</protein>
<organism evidence="1 2">
    <name type="scientific">Zalaria obscura</name>
    <dbReference type="NCBI Taxonomy" id="2024903"/>
    <lineage>
        <taxon>Eukaryota</taxon>
        <taxon>Fungi</taxon>
        <taxon>Dikarya</taxon>
        <taxon>Ascomycota</taxon>
        <taxon>Pezizomycotina</taxon>
        <taxon>Dothideomycetes</taxon>
        <taxon>Dothideomycetidae</taxon>
        <taxon>Dothideales</taxon>
        <taxon>Zalariaceae</taxon>
        <taxon>Zalaria</taxon>
    </lineage>
</organism>